<keyword evidence="1" id="KW-1133">Transmembrane helix</keyword>
<dbReference type="Proteomes" id="UP000037696">
    <property type="component" value="Unassembled WGS sequence"/>
</dbReference>
<feature type="non-terminal residue" evidence="2">
    <location>
        <position position="55"/>
    </location>
</feature>
<feature type="transmembrane region" description="Helical" evidence="1">
    <location>
        <begin position="20"/>
        <end position="41"/>
    </location>
</feature>
<comment type="caution">
    <text evidence="2">The sequence shown here is derived from an EMBL/GenBank/DDBJ whole genome shotgun (WGS) entry which is preliminary data.</text>
</comment>
<name>A0A0M8NPF3_9EURO</name>
<evidence type="ECO:0000256" key="1">
    <source>
        <dbReference type="SAM" id="Phobius"/>
    </source>
</evidence>
<reference evidence="2 3" key="1">
    <citation type="submission" date="2015-08" db="EMBL/GenBank/DDBJ databases">
        <title>Genome sequencing of Penicillium nordicum.</title>
        <authorList>
            <person name="Nguyen H.D."/>
            <person name="Seifert K.A."/>
        </authorList>
    </citation>
    <scope>NUCLEOTIDE SEQUENCE [LARGE SCALE GENOMIC DNA]</scope>
    <source>
        <strain evidence="2 3">DAOMC 185683</strain>
    </source>
</reference>
<organism evidence="2 3">
    <name type="scientific">Penicillium nordicum</name>
    <dbReference type="NCBI Taxonomy" id="229535"/>
    <lineage>
        <taxon>Eukaryota</taxon>
        <taxon>Fungi</taxon>
        <taxon>Dikarya</taxon>
        <taxon>Ascomycota</taxon>
        <taxon>Pezizomycotina</taxon>
        <taxon>Eurotiomycetes</taxon>
        <taxon>Eurotiomycetidae</taxon>
        <taxon>Eurotiales</taxon>
        <taxon>Aspergillaceae</taxon>
        <taxon>Penicillium</taxon>
    </lineage>
</organism>
<sequence length="55" mass="5822">MLRAHKPPMDRGIGPKTRLFGGLGWSGLWGLWAILSGVLSANRGTAYHHLPGVGG</sequence>
<evidence type="ECO:0000313" key="3">
    <source>
        <dbReference type="Proteomes" id="UP000037696"/>
    </source>
</evidence>
<keyword evidence="1" id="KW-0472">Membrane</keyword>
<keyword evidence="1" id="KW-0812">Transmembrane</keyword>
<accession>A0A0M8NPF3</accession>
<keyword evidence="3" id="KW-1185">Reference proteome</keyword>
<evidence type="ECO:0000313" key="2">
    <source>
        <dbReference type="EMBL" id="KOS36068.1"/>
    </source>
</evidence>
<gene>
    <name evidence="2" type="ORF">ACN38_g13251</name>
</gene>
<dbReference type="EMBL" id="LHQQ01000962">
    <property type="protein sequence ID" value="KOS36068.1"/>
    <property type="molecule type" value="Genomic_DNA"/>
</dbReference>
<dbReference type="AlphaFoldDB" id="A0A0M8NPF3"/>
<protein>
    <submittedName>
        <fullName evidence="2">Uncharacterized protein</fullName>
    </submittedName>
</protein>
<proteinExistence type="predicted"/>